<reference evidence="3" key="1">
    <citation type="journal article" date="2019" name="Int. J. Syst. Evol. Microbiol.">
        <title>The Global Catalogue of Microorganisms (GCM) 10K type strain sequencing project: providing services to taxonomists for standard genome sequencing and annotation.</title>
        <authorList>
            <consortium name="The Broad Institute Genomics Platform"/>
            <consortium name="The Broad Institute Genome Sequencing Center for Infectious Disease"/>
            <person name="Wu L."/>
            <person name="Ma J."/>
        </authorList>
    </citation>
    <scope>NUCLEOTIDE SEQUENCE [LARGE SCALE GENOMIC DNA]</scope>
    <source>
        <strain evidence="3">NBRC 107710</strain>
    </source>
</reference>
<gene>
    <name evidence="2" type="ORF">GCM10007884_07770</name>
</gene>
<name>A0ABQ6CXH4_9HYPH</name>
<organism evidence="2 3">
    <name type="scientific">Methylobacterium brachythecii</name>
    <dbReference type="NCBI Taxonomy" id="1176177"/>
    <lineage>
        <taxon>Bacteria</taxon>
        <taxon>Pseudomonadati</taxon>
        <taxon>Pseudomonadota</taxon>
        <taxon>Alphaproteobacteria</taxon>
        <taxon>Hyphomicrobiales</taxon>
        <taxon>Methylobacteriaceae</taxon>
        <taxon>Methylobacterium</taxon>
    </lineage>
</organism>
<sequence>MELTMTRFVTAAALALSLFAAGTAAQAQSYTAPAGIPAQAASVHGR</sequence>
<protein>
    <submittedName>
        <fullName evidence="2">Uncharacterized protein</fullName>
    </submittedName>
</protein>
<dbReference type="Proteomes" id="UP001156881">
    <property type="component" value="Unassembled WGS sequence"/>
</dbReference>
<dbReference type="EMBL" id="BSPG01000002">
    <property type="protein sequence ID" value="GLS42792.1"/>
    <property type="molecule type" value="Genomic_DNA"/>
</dbReference>
<comment type="caution">
    <text evidence="2">The sequence shown here is derived from an EMBL/GenBank/DDBJ whole genome shotgun (WGS) entry which is preliminary data.</text>
</comment>
<proteinExistence type="predicted"/>
<keyword evidence="1" id="KW-0732">Signal</keyword>
<accession>A0ABQ6CXH4</accession>
<evidence type="ECO:0000313" key="3">
    <source>
        <dbReference type="Proteomes" id="UP001156881"/>
    </source>
</evidence>
<evidence type="ECO:0000313" key="2">
    <source>
        <dbReference type="EMBL" id="GLS42792.1"/>
    </source>
</evidence>
<keyword evidence="3" id="KW-1185">Reference proteome</keyword>
<feature type="signal peptide" evidence="1">
    <location>
        <begin position="1"/>
        <end position="27"/>
    </location>
</feature>
<evidence type="ECO:0000256" key="1">
    <source>
        <dbReference type="SAM" id="SignalP"/>
    </source>
</evidence>
<feature type="chain" id="PRO_5045867298" evidence="1">
    <location>
        <begin position="28"/>
        <end position="46"/>
    </location>
</feature>